<dbReference type="InterPro" id="IPR058248">
    <property type="entry name" value="Lxx211020-like"/>
</dbReference>
<protein>
    <submittedName>
        <fullName evidence="2">Copper(I)-binding protein</fullName>
    </submittedName>
</protein>
<dbReference type="Pfam" id="PF04314">
    <property type="entry name" value="PCuAC"/>
    <property type="match status" value="1"/>
</dbReference>
<keyword evidence="3" id="KW-1185">Reference proteome</keyword>
<dbReference type="InterPro" id="IPR007410">
    <property type="entry name" value="LpqE-like"/>
</dbReference>
<feature type="chain" id="PRO_5038558234" evidence="1">
    <location>
        <begin position="28"/>
        <end position="177"/>
    </location>
</feature>
<dbReference type="PANTHER" id="PTHR36302">
    <property type="entry name" value="BLR7088 PROTEIN"/>
    <property type="match status" value="1"/>
</dbReference>
<dbReference type="SUPFAM" id="SSF110087">
    <property type="entry name" value="DR1885-like metal-binding protein"/>
    <property type="match status" value="1"/>
</dbReference>
<dbReference type="PROSITE" id="PS51318">
    <property type="entry name" value="TAT"/>
    <property type="match status" value="1"/>
</dbReference>
<dbReference type="Gene3D" id="2.60.40.1890">
    <property type="entry name" value="PCu(A)C copper chaperone"/>
    <property type="match status" value="1"/>
</dbReference>
<dbReference type="InterPro" id="IPR036182">
    <property type="entry name" value="PCuAC_sf"/>
</dbReference>
<evidence type="ECO:0000313" key="3">
    <source>
        <dbReference type="Proteomes" id="UP000622552"/>
    </source>
</evidence>
<dbReference type="PROSITE" id="PS51257">
    <property type="entry name" value="PROKAR_LIPOPROTEIN"/>
    <property type="match status" value="1"/>
</dbReference>
<accession>A0A8J7KVM1</accession>
<reference evidence="2" key="1">
    <citation type="submission" date="2020-11" db="EMBL/GenBank/DDBJ databases">
        <title>Sequencing the genomes of 1000 actinobacteria strains.</title>
        <authorList>
            <person name="Klenk H.-P."/>
        </authorList>
    </citation>
    <scope>NUCLEOTIDE SEQUENCE</scope>
    <source>
        <strain evidence="2">DSM 45356</strain>
    </source>
</reference>
<dbReference type="PANTHER" id="PTHR36302:SF1">
    <property type="entry name" value="COPPER CHAPERONE PCU(A)C"/>
    <property type="match status" value="1"/>
</dbReference>
<evidence type="ECO:0000256" key="1">
    <source>
        <dbReference type="SAM" id="SignalP"/>
    </source>
</evidence>
<dbReference type="RefSeq" id="WP_197002569.1">
    <property type="nucleotide sequence ID" value="NZ_BONS01000003.1"/>
</dbReference>
<gene>
    <name evidence="2" type="ORF">IW245_001661</name>
</gene>
<comment type="caution">
    <text evidence="2">The sequence shown here is derived from an EMBL/GenBank/DDBJ whole genome shotgun (WGS) entry which is preliminary data.</text>
</comment>
<organism evidence="2 3">
    <name type="scientific">Longispora fulva</name>
    <dbReference type="NCBI Taxonomy" id="619741"/>
    <lineage>
        <taxon>Bacteria</taxon>
        <taxon>Bacillati</taxon>
        <taxon>Actinomycetota</taxon>
        <taxon>Actinomycetes</taxon>
        <taxon>Micromonosporales</taxon>
        <taxon>Micromonosporaceae</taxon>
        <taxon>Longispora</taxon>
    </lineage>
</organism>
<name>A0A8J7KVM1_9ACTN</name>
<proteinExistence type="predicted"/>
<feature type="signal peptide" evidence="1">
    <location>
        <begin position="1"/>
        <end position="27"/>
    </location>
</feature>
<dbReference type="InterPro" id="IPR006311">
    <property type="entry name" value="TAT_signal"/>
</dbReference>
<dbReference type="EMBL" id="JADOUF010000001">
    <property type="protein sequence ID" value="MBG6135467.1"/>
    <property type="molecule type" value="Genomic_DNA"/>
</dbReference>
<evidence type="ECO:0000313" key="2">
    <source>
        <dbReference type="EMBL" id="MBG6135467.1"/>
    </source>
</evidence>
<sequence length="177" mass="18132">MRQQSTLRRSVRVLAAAGALAVAVGLAGCGGTDAPTAKASGPAVPGLTVVDPWVKTADRGMSAAFGTLRNDSDVELTVVSATSTVSMLELHEVVMDGGKMAMRPKAGGFVVPAHGSHELRPGSDHLMLMELTSPVRAGEQVPFTLTLKDGRTVAFTAPAKPFAGGNETYVPSPAAHG</sequence>
<dbReference type="AlphaFoldDB" id="A0A8J7KVM1"/>
<dbReference type="Proteomes" id="UP000622552">
    <property type="component" value="Unassembled WGS sequence"/>
</dbReference>
<keyword evidence="1" id="KW-0732">Signal</keyword>